<comment type="caution">
    <text evidence="1">The sequence shown here is derived from an EMBL/GenBank/DDBJ whole genome shotgun (WGS) entry which is preliminary data.</text>
</comment>
<evidence type="ECO:0000313" key="1">
    <source>
        <dbReference type="EMBL" id="CAI2380188.1"/>
    </source>
</evidence>
<dbReference type="EMBL" id="CAMPGE010022118">
    <property type="protein sequence ID" value="CAI2380188.1"/>
    <property type="molecule type" value="Genomic_DNA"/>
</dbReference>
<organism evidence="1 2">
    <name type="scientific">Euplotes crassus</name>
    <dbReference type="NCBI Taxonomy" id="5936"/>
    <lineage>
        <taxon>Eukaryota</taxon>
        <taxon>Sar</taxon>
        <taxon>Alveolata</taxon>
        <taxon>Ciliophora</taxon>
        <taxon>Intramacronucleata</taxon>
        <taxon>Spirotrichea</taxon>
        <taxon>Hypotrichia</taxon>
        <taxon>Euplotida</taxon>
        <taxon>Euplotidae</taxon>
        <taxon>Moneuplotes</taxon>
    </lineage>
</organism>
<gene>
    <name evidence="1" type="ORF">ECRASSUSDP1_LOCUS21618</name>
</gene>
<name>A0AAD1XVK1_EUPCR</name>
<proteinExistence type="predicted"/>
<dbReference type="AlphaFoldDB" id="A0AAD1XVK1"/>
<sequence length="190" mass="22462">MDKEKALNDIYVMLCIRSIQAGLLILKNLKEKNEFREKNKVIQKFKEVLQTRDQCSSVETSVQALSRFSTFGNNPREILTAHSISFDPNRPVKKTELSAKQRNVLKSLLNLDRIYENNIKLQNKRKMKHSFSHWIWICTWSKHQEMVSFTKERSSQSLLDNQENFSDILNLYNDNDLVNSEINVFKKFQF</sequence>
<dbReference type="Proteomes" id="UP001295684">
    <property type="component" value="Unassembled WGS sequence"/>
</dbReference>
<keyword evidence="2" id="KW-1185">Reference proteome</keyword>
<evidence type="ECO:0000313" key="2">
    <source>
        <dbReference type="Proteomes" id="UP001295684"/>
    </source>
</evidence>
<reference evidence="1" key="1">
    <citation type="submission" date="2023-07" db="EMBL/GenBank/DDBJ databases">
        <authorList>
            <consortium name="AG Swart"/>
            <person name="Singh M."/>
            <person name="Singh A."/>
            <person name="Seah K."/>
            <person name="Emmerich C."/>
        </authorList>
    </citation>
    <scope>NUCLEOTIDE SEQUENCE</scope>
    <source>
        <strain evidence="1">DP1</strain>
    </source>
</reference>
<protein>
    <submittedName>
        <fullName evidence="1">Uncharacterized protein</fullName>
    </submittedName>
</protein>
<accession>A0AAD1XVK1</accession>